<dbReference type="RefSeq" id="WP_367995745.1">
    <property type="nucleotide sequence ID" value="NZ_JBFPJR010000068.1"/>
</dbReference>
<feature type="region of interest" description="Disordered" evidence="1">
    <location>
        <begin position="323"/>
        <end position="344"/>
    </location>
</feature>
<keyword evidence="2" id="KW-0378">Hydrolase</keyword>
<dbReference type="SUPFAM" id="SSF56784">
    <property type="entry name" value="HAD-like"/>
    <property type="match status" value="1"/>
</dbReference>
<dbReference type="InterPro" id="IPR036412">
    <property type="entry name" value="HAD-like_sf"/>
</dbReference>
<dbReference type="Pfam" id="PF13344">
    <property type="entry name" value="Hydrolase_6"/>
    <property type="match status" value="1"/>
</dbReference>
<dbReference type="PANTHER" id="PTHR19288">
    <property type="entry name" value="4-NITROPHENYLPHOSPHATASE-RELATED"/>
    <property type="match status" value="1"/>
</dbReference>
<sequence>MLEGSARPLSEVFDLAMLDLDGVVYVGGQAVPRAPESLAAARVGGLRLAFITNNASRAPQTVADHLSALGVPASASDVVTSAQAAAHVLREQLGAGAKVVLLGAEGLRQALLDVSLVPVTVEEEAAAVVSGFGPDVTWGSIMHAAVRIRDGLWWVASNTDATFPTSYGTAPGHGVLVDTLRRFSGVEPVVAGKPARPLLDETIRRVGGEHPVMVGDRLDTDIAGAHHAGVPSLLVLTGVTGLRELVAAGADERPTYLSLDLRGLQEAHGRPELREDGVAVLGGWEAYVESGRLRVDGTGGPADWWRTVATAAWAHLDATGEPVDVADLDAPPANESPSTQAGAR</sequence>
<gene>
    <name evidence="2" type="ORF">AB3X52_19355</name>
</gene>
<dbReference type="Proteomes" id="UP001556631">
    <property type="component" value="Unassembled WGS sequence"/>
</dbReference>
<accession>A0ABV3T7A4</accession>
<comment type="caution">
    <text evidence="2">The sequence shown here is derived from an EMBL/GenBank/DDBJ whole genome shotgun (WGS) entry which is preliminary data.</text>
</comment>
<dbReference type="NCBIfam" id="TIGR01460">
    <property type="entry name" value="HAD-SF-IIA"/>
    <property type="match status" value="1"/>
</dbReference>
<evidence type="ECO:0000256" key="1">
    <source>
        <dbReference type="SAM" id="MobiDB-lite"/>
    </source>
</evidence>
<protein>
    <submittedName>
        <fullName evidence="2">HAD-IIA family hydrolase</fullName>
    </submittedName>
</protein>
<reference evidence="2 3" key="1">
    <citation type="submission" date="2024-07" db="EMBL/GenBank/DDBJ databases">
        <authorList>
            <person name="Lee S."/>
            <person name="Kang M."/>
        </authorList>
    </citation>
    <scope>NUCLEOTIDE SEQUENCE [LARGE SCALE GENOMIC DNA]</scope>
    <source>
        <strain evidence="2 3">DS6</strain>
    </source>
</reference>
<proteinExistence type="predicted"/>
<dbReference type="InterPro" id="IPR023214">
    <property type="entry name" value="HAD_sf"/>
</dbReference>
<dbReference type="PANTHER" id="PTHR19288:SF95">
    <property type="entry name" value="D-GLYCEROL 3-PHOSPHATE PHOSPHATASE"/>
    <property type="match status" value="1"/>
</dbReference>
<dbReference type="Gene3D" id="3.40.50.1000">
    <property type="entry name" value="HAD superfamily/HAD-like"/>
    <property type="match status" value="2"/>
</dbReference>
<organism evidence="2 3">
    <name type="scientific">Nocardioides eburneus</name>
    <dbReference type="NCBI Taxonomy" id="3231482"/>
    <lineage>
        <taxon>Bacteria</taxon>
        <taxon>Bacillati</taxon>
        <taxon>Actinomycetota</taxon>
        <taxon>Actinomycetes</taxon>
        <taxon>Propionibacteriales</taxon>
        <taxon>Nocardioidaceae</taxon>
        <taxon>Nocardioides</taxon>
    </lineage>
</organism>
<feature type="compositionally biased region" description="Polar residues" evidence="1">
    <location>
        <begin position="335"/>
        <end position="344"/>
    </location>
</feature>
<evidence type="ECO:0000313" key="3">
    <source>
        <dbReference type="Proteomes" id="UP001556631"/>
    </source>
</evidence>
<dbReference type="Pfam" id="PF13242">
    <property type="entry name" value="Hydrolase_like"/>
    <property type="match status" value="1"/>
</dbReference>
<name>A0ABV3T7A4_9ACTN</name>
<keyword evidence="3" id="KW-1185">Reference proteome</keyword>
<dbReference type="InterPro" id="IPR006357">
    <property type="entry name" value="HAD-SF_hydro_IIA"/>
</dbReference>
<evidence type="ECO:0000313" key="2">
    <source>
        <dbReference type="EMBL" id="MEX0429779.1"/>
    </source>
</evidence>
<dbReference type="EMBL" id="JBFPJR010000068">
    <property type="protein sequence ID" value="MEX0429779.1"/>
    <property type="molecule type" value="Genomic_DNA"/>
</dbReference>
<dbReference type="GO" id="GO:0016787">
    <property type="term" value="F:hydrolase activity"/>
    <property type="evidence" value="ECO:0007669"/>
    <property type="project" value="UniProtKB-KW"/>
</dbReference>